<dbReference type="Proteomes" id="UP000694388">
    <property type="component" value="Unplaced"/>
</dbReference>
<evidence type="ECO:0000256" key="1">
    <source>
        <dbReference type="SAM" id="Coils"/>
    </source>
</evidence>
<feature type="coiled-coil region" evidence="1">
    <location>
        <begin position="126"/>
        <end position="240"/>
    </location>
</feature>
<keyword evidence="1" id="KW-0175">Coiled coil</keyword>
<dbReference type="AlphaFoldDB" id="A0A8C4Q871"/>
<reference evidence="2" key="2">
    <citation type="submission" date="2025-09" db="UniProtKB">
        <authorList>
            <consortium name="Ensembl"/>
        </authorList>
    </citation>
    <scope>IDENTIFICATION</scope>
</reference>
<dbReference type="Ensembl" id="ENSEBUT00000011769.1">
    <property type="protein sequence ID" value="ENSEBUP00000011205.1"/>
    <property type="gene ID" value="ENSEBUG00000007201.1"/>
</dbReference>
<accession>A0A8C4Q871</accession>
<keyword evidence="3" id="KW-1185">Reference proteome</keyword>
<name>A0A8C4Q871_EPTBU</name>
<organism evidence="2 3">
    <name type="scientific">Eptatretus burgeri</name>
    <name type="common">Inshore hagfish</name>
    <dbReference type="NCBI Taxonomy" id="7764"/>
    <lineage>
        <taxon>Eukaryota</taxon>
        <taxon>Metazoa</taxon>
        <taxon>Chordata</taxon>
        <taxon>Craniata</taxon>
        <taxon>Vertebrata</taxon>
        <taxon>Cyclostomata</taxon>
        <taxon>Myxini</taxon>
        <taxon>Myxiniformes</taxon>
        <taxon>Myxinidae</taxon>
        <taxon>Eptatretinae</taxon>
        <taxon>Eptatretus</taxon>
    </lineage>
</organism>
<sequence>MMMCRSCDQVLQSARCALPIPERTRDELWDECKRLTSALDVATASKGELVHVVDEQSKMVRRLEKQIQQILELHVSSDAVREELAVAQNGLSEEKGHVTELQKRVEGLITDDDVKDRTIVLLGNEKQKIQLDLSQVKVNNDRLQAELAAAQQTIHSLQEERAMRVQSQPTKLSNESCDGRSKELEDELSHLRTEMQRRKAAWRDAKNLIMARQQQLQSTIAHLEGEAREMNKEMAKVVGEQQCLENIAAQRKVLIGWEKFCHLGKQQTSFISIRKFQPMSSMTDLSAFSSFEEK</sequence>
<protein>
    <submittedName>
        <fullName evidence="2">Uncharacterized protein</fullName>
    </submittedName>
</protein>
<evidence type="ECO:0000313" key="3">
    <source>
        <dbReference type="Proteomes" id="UP000694388"/>
    </source>
</evidence>
<reference evidence="2" key="1">
    <citation type="submission" date="2025-08" db="UniProtKB">
        <authorList>
            <consortium name="Ensembl"/>
        </authorList>
    </citation>
    <scope>IDENTIFICATION</scope>
</reference>
<evidence type="ECO:0000313" key="2">
    <source>
        <dbReference type="Ensembl" id="ENSEBUP00000011205.1"/>
    </source>
</evidence>
<proteinExistence type="predicted"/>